<accession>A0ABT1U8H8</accession>
<organism evidence="2 3">
    <name type="scientific">Methylomonas rivi</name>
    <dbReference type="NCBI Taxonomy" id="2952226"/>
    <lineage>
        <taxon>Bacteria</taxon>
        <taxon>Pseudomonadati</taxon>
        <taxon>Pseudomonadota</taxon>
        <taxon>Gammaproteobacteria</taxon>
        <taxon>Methylococcales</taxon>
        <taxon>Methylococcaceae</taxon>
        <taxon>Methylomonas</taxon>
    </lineage>
</organism>
<evidence type="ECO:0000313" key="3">
    <source>
        <dbReference type="Proteomes" id="UP001524586"/>
    </source>
</evidence>
<evidence type="ECO:0000256" key="1">
    <source>
        <dbReference type="SAM" id="MobiDB-lite"/>
    </source>
</evidence>
<protein>
    <submittedName>
        <fullName evidence="2">Uncharacterized protein</fullName>
    </submittedName>
</protein>
<dbReference type="EMBL" id="JANIBK010000130">
    <property type="protein sequence ID" value="MCQ8130147.1"/>
    <property type="molecule type" value="Genomic_DNA"/>
</dbReference>
<comment type="caution">
    <text evidence="2">The sequence shown here is derived from an EMBL/GenBank/DDBJ whole genome shotgun (WGS) entry which is preliminary data.</text>
</comment>
<dbReference type="RefSeq" id="WP_256616572.1">
    <property type="nucleotide sequence ID" value="NZ_JANIBK010000130.1"/>
</dbReference>
<keyword evidence="3" id="KW-1185">Reference proteome</keyword>
<evidence type="ECO:0000313" key="2">
    <source>
        <dbReference type="EMBL" id="MCQ8130147.1"/>
    </source>
</evidence>
<reference evidence="2 3" key="1">
    <citation type="submission" date="2022-07" db="EMBL/GenBank/DDBJ databases">
        <title>Methylomonas rivi sp. nov., Methylomonas rosea sp. nov., Methylomonas aureus sp. nov. and Methylomonas subterranea sp. nov., four novel methanotrophs isolated from a freshwater creek and the deep terrestrial subsurface.</title>
        <authorList>
            <person name="Abin C."/>
            <person name="Sankaranarayanan K."/>
            <person name="Garner C."/>
            <person name="Sindelar R."/>
            <person name="Kotary K."/>
            <person name="Garner R."/>
            <person name="Barclay S."/>
            <person name="Lawson P."/>
            <person name="Krumholz L."/>
        </authorList>
    </citation>
    <scope>NUCLEOTIDE SEQUENCE [LARGE SCALE GENOMIC DNA]</scope>
    <source>
        <strain evidence="2 3">WSC-6</strain>
    </source>
</reference>
<name>A0ABT1U8H8_9GAMM</name>
<sequence>MNDINWNDWLTREQITLDDCLLLAMGENPNASDINTDWWKDLSMDDYRERRAEAVQWFKSSELKARKVNNNGSVEYKNINPLSFFNLARSNDWDLPEPLHDWLDNLEKQQCVTWCGDIQPLEPLTDEDKQNYSNRAAWSWVDAIYILQGYKPVYQLSTEQVRSHFPDSVKYFTDSLELGTIGKEITQAGQRIFIDSPANWQAFWQNIHKTPEPKAEAVGSEEGKKQGDNERDLTKWFRETWEKEGQPNGTPFFNALKNHVNQQGSPIREHYTTGPKGAGIRWNTGSASNKMTKKNIQTMVSKFKKEIKQKAVNS</sequence>
<feature type="region of interest" description="Disordered" evidence="1">
    <location>
        <begin position="265"/>
        <end position="286"/>
    </location>
</feature>
<dbReference type="Proteomes" id="UP001524586">
    <property type="component" value="Unassembled WGS sequence"/>
</dbReference>
<proteinExistence type="predicted"/>
<gene>
    <name evidence="2" type="ORF">NP596_16935</name>
</gene>
<feature type="region of interest" description="Disordered" evidence="1">
    <location>
        <begin position="211"/>
        <end position="231"/>
    </location>
</feature>